<evidence type="ECO:0000313" key="2">
    <source>
        <dbReference type="Proteomes" id="UP000235145"/>
    </source>
</evidence>
<gene>
    <name evidence="1" type="ORF">LSAT_V11C100037770</name>
</gene>
<name>A0A9R1WG30_LACSA</name>
<accession>A0A9R1WG30</accession>
<proteinExistence type="predicted"/>
<evidence type="ECO:0000313" key="1">
    <source>
        <dbReference type="EMBL" id="KAJ0224570.1"/>
    </source>
</evidence>
<organism evidence="1 2">
    <name type="scientific">Lactuca sativa</name>
    <name type="common">Garden lettuce</name>
    <dbReference type="NCBI Taxonomy" id="4236"/>
    <lineage>
        <taxon>Eukaryota</taxon>
        <taxon>Viridiplantae</taxon>
        <taxon>Streptophyta</taxon>
        <taxon>Embryophyta</taxon>
        <taxon>Tracheophyta</taxon>
        <taxon>Spermatophyta</taxon>
        <taxon>Magnoliopsida</taxon>
        <taxon>eudicotyledons</taxon>
        <taxon>Gunneridae</taxon>
        <taxon>Pentapetalae</taxon>
        <taxon>asterids</taxon>
        <taxon>campanulids</taxon>
        <taxon>Asterales</taxon>
        <taxon>Asteraceae</taxon>
        <taxon>Cichorioideae</taxon>
        <taxon>Cichorieae</taxon>
        <taxon>Lactucinae</taxon>
        <taxon>Lactuca</taxon>
    </lineage>
</organism>
<dbReference type="AlphaFoldDB" id="A0A9R1WG30"/>
<dbReference type="EMBL" id="NBSK02000001">
    <property type="protein sequence ID" value="KAJ0224570.1"/>
    <property type="molecule type" value="Genomic_DNA"/>
</dbReference>
<protein>
    <submittedName>
        <fullName evidence="1">Uncharacterized protein</fullName>
    </submittedName>
</protein>
<sequence>MIMVEGAKTTTETTKGCGKIVPILECWILGFGSLVTWNSMLTTRYCYYAPLPVPLMHLSLIMQEDHEGINSFLIMSNMLILFLRKTMALSLNPWVLCVTMFQPKNLGMDSPIPWNQVMMGVELQEVDKQP</sequence>
<keyword evidence="2" id="KW-1185">Reference proteome</keyword>
<dbReference type="Proteomes" id="UP000235145">
    <property type="component" value="Unassembled WGS sequence"/>
</dbReference>
<reference evidence="1 2" key="1">
    <citation type="journal article" date="2017" name="Nat. Commun.">
        <title>Genome assembly with in vitro proximity ligation data and whole-genome triplication in lettuce.</title>
        <authorList>
            <person name="Reyes-Chin-Wo S."/>
            <person name="Wang Z."/>
            <person name="Yang X."/>
            <person name="Kozik A."/>
            <person name="Arikit S."/>
            <person name="Song C."/>
            <person name="Xia L."/>
            <person name="Froenicke L."/>
            <person name="Lavelle D.O."/>
            <person name="Truco M.J."/>
            <person name="Xia R."/>
            <person name="Zhu S."/>
            <person name="Xu C."/>
            <person name="Xu H."/>
            <person name="Xu X."/>
            <person name="Cox K."/>
            <person name="Korf I."/>
            <person name="Meyers B.C."/>
            <person name="Michelmore R.W."/>
        </authorList>
    </citation>
    <scope>NUCLEOTIDE SEQUENCE [LARGE SCALE GENOMIC DNA]</scope>
    <source>
        <strain evidence="2">cv. Salinas</strain>
        <tissue evidence="1">Seedlings</tissue>
    </source>
</reference>
<comment type="caution">
    <text evidence="1">The sequence shown here is derived from an EMBL/GenBank/DDBJ whole genome shotgun (WGS) entry which is preliminary data.</text>
</comment>